<dbReference type="PANTHER" id="PTHR13468">
    <property type="entry name" value="DEK PROTEIN"/>
    <property type="match status" value="1"/>
</dbReference>
<dbReference type="Pfam" id="PF08766">
    <property type="entry name" value="DEK_C"/>
    <property type="match status" value="1"/>
</dbReference>
<dbReference type="GO" id="GO:2000779">
    <property type="term" value="P:regulation of double-strand break repair"/>
    <property type="evidence" value="ECO:0007669"/>
    <property type="project" value="TreeGrafter"/>
</dbReference>
<name>A0AAD5NXR6_ACENE</name>
<reference evidence="9" key="2">
    <citation type="submission" date="2023-02" db="EMBL/GenBank/DDBJ databases">
        <authorList>
            <person name="Swenson N.G."/>
            <person name="Wegrzyn J.L."/>
            <person name="Mcevoy S.L."/>
        </authorList>
    </citation>
    <scope>NUCLEOTIDE SEQUENCE</scope>
    <source>
        <strain evidence="9">91603</strain>
        <tissue evidence="9">Leaf</tissue>
    </source>
</reference>
<keyword evidence="2" id="KW-0156">Chromatin regulator</keyword>
<dbReference type="InterPro" id="IPR044198">
    <property type="entry name" value="DEK"/>
</dbReference>
<dbReference type="GO" id="GO:0042393">
    <property type="term" value="F:histone binding"/>
    <property type="evidence" value="ECO:0007669"/>
    <property type="project" value="TreeGrafter"/>
</dbReference>
<evidence type="ECO:0000256" key="5">
    <source>
        <dbReference type="ARBA" id="ARBA00023163"/>
    </source>
</evidence>
<gene>
    <name evidence="9" type="ORF">LWI28_018025</name>
</gene>
<evidence type="ECO:0000256" key="2">
    <source>
        <dbReference type="ARBA" id="ARBA00022853"/>
    </source>
</evidence>
<evidence type="ECO:0000313" key="9">
    <source>
        <dbReference type="EMBL" id="KAI9186514.1"/>
    </source>
</evidence>
<feature type="compositionally biased region" description="Polar residues" evidence="7">
    <location>
        <begin position="28"/>
        <end position="37"/>
    </location>
</feature>
<dbReference type="PANTHER" id="PTHR13468:SF22">
    <property type="entry name" value="DEK DOMAIN-CONTAINING CHROMATIN-ASSOCIATED PROTEIN 3"/>
    <property type="match status" value="1"/>
</dbReference>
<comment type="subcellular location">
    <subcellularLocation>
        <location evidence="1">Nucleus</location>
        <location evidence="1">Nucleolus</location>
    </subcellularLocation>
</comment>
<keyword evidence="3" id="KW-0805">Transcription regulation</keyword>
<evidence type="ECO:0000256" key="1">
    <source>
        <dbReference type="ARBA" id="ARBA00004604"/>
    </source>
</evidence>
<feature type="region of interest" description="Disordered" evidence="7">
    <location>
        <begin position="255"/>
        <end position="297"/>
    </location>
</feature>
<dbReference type="GO" id="GO:0005730">
    <property type="term" value="C:nucleolus"/>
    <property type="evidence" value="ECO:0007669"/>
    <property type="project" value="UniProtKB-SubCell"/>
</dbReference>
<dbReference type="Proteomes" id="UP001064489">
    <property type="component" value="Chromosome 3"/>
</dbReference>
<evidence type="ECO:0000313" key="10">
    <source>
        <dbReference type="Proteomes" id="UP001064489"/>
    </source>
</evidence>
<accession>A0AAD5NXR6</accession>
<feature type="compositionally biased region" description="Basic and acidic residues" evidence="7">
    <location>
        <begin position="86"/>
        <end position="95"/>
    </location>
</feature>
<dbReference type="AlphaFoldDB" id="A0AAD5NXR6"/>
<proteinExistence type="predicted"/>
<keyword evidence="6" id="KW-0539">Nucleus</keyword>
<evidence type="ECO:0000256" key="6">
    <source>
        <dbReference type="ARBA" id="ARBA00023242"/>
    </source>
</evidence>
<feature type="compositionally biased region" description="Basic and acidic residues" evidence="7">
    <location>
        <begin position="39"/>
        <end position="49"/>
    </location>
</feature>
<keyword evidence="4" id="KW-0238">DNA-binding</keyword>
<feature type="domain" description="DEK-C" evidence="8">
    <location>
        <begin position="295"/>
        <end position="339"/>
    </location>
</feature>
<dbReference type="SUPFAM" id="SSF109715">
    <property type="entry name" value="DEK C-terminal domain"/>
    <property type="match status" value="1"/>
</dbReference>
<reference evidence="9" key="1">
    <citation type="journal article" date="2022" name="Plant J.">
        <title>Strategies of tolerance reflected in two North American maple genomes.</title>
        <authorList>
            <person name="McEvoy S.L."/>
            <person name="Sezen U.U."/>
            <person name="Trouern-Trend A."/>
            <person name="McMahon S.M."/>
            <person name="Schaberg P.G."/>
            <person name="Yang J."/>
            <person name="Wegrzyn J.L."/>
            <person name="Swenson N.G."/>
        </authorList>
    </citation>
    <scope>NUCLEOTIDE SEQUENCE</scope>
    <source>
        <strain evidence="9">91603</strain>
    </source>
</reference>
<dbReference type="InterPro" id="IPR014876">
    <property type="entry name" value="DEK_C"/>
</dbReference>
<feature type="region of interest" description="Disordered" evidence="7">
    <location>
        <begin position="28"/>
        <end position="124"/>
    </location>
</feature>
<comment type="caution">
    <text evidence="9">The sequence shown here is derived from an EMBL/GenBank/DDBJ whole genome shotgun (WGS) entry which is preliminary data.</text>
</comment>
<dbReference type="GO" id="GO:0006325">
    <property type="term" value="P:chromatin organization"/>
    <property type="evidence" value="ECO:0007669"/>
    <property type="project" value="UniProtKB-KW"/>
</dbReference>
<evidence type="ECO:0000256" key="4">
    <source>
        <dbReference type="ARBA" id="ARBA00023125"/>
    </source>
</evidence>
<protein>
    <recommendedName>
        <fullName evidence="8">DEK-C domain-containing protein</fullName>
    </recommendedName>
</protein>
<dbReference type="FunFam" id="1.10.10.60:FF:000220">
    <property type="entry name" value="DEK domain-containing chromatin associated protein"/>
    <property type="match status" value="1"/>
</dbReference>
<keyword evidence="5" id="KW-0804">Transcription</keyword>
<feature type="compositionally biased region" description="Basic residues" evidence="7">
    <location>
        <begin position="227"/>
        <end position="238"/>
    </location>
</feature>
<feature type="compositionally biased region" description="Acidic residues" evidence="7">
    <location>
        <begin position="71"/>
        <end position="85"/>
    </location>
</feature>
<sequence length="339" mass="38480">MKRPSGCSTIYTHSCPTIYTHSCIHNSSGQYSSSMNYKGSEELPTHRTNTETSLALLNTRSDPSIDRGSEEEVDEAEEKVDEAEEEGPKSEETKVAKGSKKRSKEKSGGVKGKERKSKGRGTALKDIPNVAFKLSRRKTDDTFRLLHSILFGRRGKAFQVKSNISRFSGFVWHENEEKQKIKVKEKFDKCNKEKLLEFCDVLTFQFPRTLGGRTKKVTVPKASPPPKRARHPKKAPPKRIKAMMTVIQVQRYFQEEETEEGHKGKKLQLQQIHPKEKSGKNAGKGKGKAKQDKVRPSDEELRDAICEILKEVDFNTATFTDILKQLATQFDTDLTSRNY</sequence>
<evidence type="ECO:0000259" key="8">
    <source>
        <dbReference type="PROSITE" id="PS51998"/>
    </source>
</evidence>
<dbReference type="PROSITE" id="PS51998">
    <property type="entry name" value="DEK_C"/>
    <property type="match status" value="1"/>
</dbReference>
<dbReference type="EMBL" id="JAJSOW010000100">
    <property type="protein sequence ID" value="KAI9186514.1"/>
    <property type="molecule type" value="Genomic_DNA"/>
</dbReference>
<feature type="region of interest" description="Disordered" evidence="7">
    <location>
        <begin position="215"/>
        <end position="238"/>
    </location>
</feature>
<keyword evidence="10" id="KW-1185">Reference proteome</keyword>
<evidence type="ECO:0000256" key="3">
    <source>
        <dbReference type="ARBA" id="ARBA00023015"/>
    </source>
</evidence>
<dbReference type="Gene3D" id="1.10.10.60">
    <property type="entry name" value="Homeodomain-like"/>
    <property type="match status" value="1"/>
</dbReference>
<feature type="compositionally biased region" description="Polar residues" evidence="7">
    <location>
        <begin position="50"/>
        <end position="62"/>
    </location>
</feature>
<organism evidence="9 10">
    <name type="scientific">Acer negundo</name>
    <name type="common">Box elder</name>
    <dbReference type="NCBI Taxonomy" id="4023"/>
    <lineage>
        <taxon>Eukaryota</taxon>
        <taxon>Viridiplantae</taxon>
        <taxon>Streptophyta</taxon>
        <taxon>Embryophyta</taxon>
        <taxon>Tracheophyta</taxon>
        <taxon>Spermatophyta</taxon>
        <taxon>Magnoliopsida</taxon>
        <taxon>eudicotyledons</taxon>
        <taxon>Gunneridae</taxon>
        <taxon>Pentapetalae</taxon>
        <taxon>rosids</taxon>
        <taxon>malvids</taxon>
        <taxon>Sapindales</taxon>
        <taxon>Sapindaceae</taxon>
        <taxon>Hippocastanoideae</taxon>
        <taxon>Acereae</taxon>
        <taxon>Acer</taxon>
    </lineage>
</organism>
<evidence type="ECO:0000256" key="7">
    <source>
        <dbReference type="SAM" id="MobiDB-lite"/>
    </source>
</evidence>
<dbReference type="GO" id="GO:0003677">
    <property type="term" value="F:DNA binding"/>
    <property type="evidence" value="ECO:0007669"/>
    <property type="project" value="UniProtKB-KW"/>
</dbReference>